<dbReference type="GO" id="GO:0008911">
    <property type="term" value="F:lactaldehyde dehydrogenase (NAD+) activity"/>
    <property type="evidence" value="ECO:0007669"/>
    <property type="project" value="TreeGrafter"/>
</dbReference>
<proteinExistence type="inferred from homology"/>
<sequence length="482" mass="52113">MTADRPIYLAGEWVSSERPLPVVNPYDGEAFATTYQADAGQLDRATVAAQRAFRTSRRMPTFERAAILTALAARLRERRDDVAATICREAGKPIRDAEIEADRGVFTVEVAAEEARRIGGEVIPLDLLPSSRGRFGLTRRFPVGPVAGISPFNFPLNLALHKLAPAIASGNPIVLKPPSLCPLTMLLVAEMLDEVGIPPGMVSVLPMDRHAGDAMVEDDRFALLSFTGSPEIGWEMKRRAGRKKVVLELGGNAGVIVDDGADLAFAAQRVRVGAFAYAGQVCISVQRVFVHAAVYDEFRDLLLAETTKVVVGDPADRTTDLGPMVDDRAAMRTQAWVEDAAAEGARVLTGGRADGRFFPPTVIEEPDRRSFVCSREAFAPLVCLFKVPDFAAAIRGVNDSVYGLQAGVFTHHLDRALAAFEAIDVGGVVVNDVPTYRIDHMPYGGVKDSGLSREGLRYAVEDMTEPRLMVVNPLESAAVTLD</sequence>
<dbReference type="InterPro" id="IPR016162">
    <property type="entry name" value="Ald_DH_N"/>
</dbReference>
<dbReference type="SUPFAM" id="SSF53720">
    <property type="entry name" value="ALDH-like"/>
    <property type="match status" value="1"/>
</dbReference>
<dbReference type="InterPro" id="IPR051020">
    <property type="entry name" value="ALDH-related_metabolic_enz"/>
</dbReference>
<dbReference type="Gene3D" id="3.40.605.10">
    <property type="entry name" value="Aldehyde Dehydrogenase, Chain A, domain 1"/>
    <property type="match status" value="1"/>
</dbReference>
<dbReference type="Pfam" id="PF00171">
    <property type="entry name" value="Aldedh"/>
    <property type="match status" value="1"/>
</dbReference>
<evidence type="ECO:0000259" key="3">
    <source>
        <dbReference type="Pfam" id="PF00171"/>
    </source>
</evidence>
<dbReference type="InterPro" id="IPR015590">
    <property type="entry name" value="Aldehyde_DH_dom"/>
</dbReference>
<feature type="domain" description="Aldehyde dehydrogenase" evidence="3">
    <location>
        <begin position="13"/>
        <end position="467"/>
    </location>
</feature>
<dbReference type="PANTHER" id="PTHR42991:SF1">
    <property type="entry name" value="ALDEHYDE DEHYDROGENASE"/>
    <property type="match status" value="1"/>
</dbReference>
<organism evidence="4">
    <name type="scientific">uncultured Thermomicrobiales bacterium</name>
    <dbReference type="NCBI Taxonomy" id="1645740"/>
    <lineage>
        <taxon>Bacteria</taxon>
        <taxon>Pseudomonadati</taxon>
        <taxon>Thermomicrobiota</taxon>
        <taxon>Thermomicrobia</taxon>
        <taxon>Thermomicrobiales</taxon>
        <taxon>environmental samples</taxon>
    </lineage>
</organism>
<reference evidence="4" key="1">
    <citation type="submission" date="2020-02" db="EMBL/GenBank/DDBJ databases">
        <authorList>
            <person name="Meier V. D."/>
        </authorList>
    </citation>
    <scope>NUCLEOTIDE SEQUENCE</scope>
    <source>
        <strain evidence="4">AVDCRST_MAG49</strain>
    </source>
</reference>
<accession>A0A6J4UHI6</accession>
<dbReference type="EMBL" id="CADCWG010000113">
    <property type="protein sequence ID" value="CAA9550808.1"/>
    <property type="molecule type" value="Genomic_DNA"/>
</dbReference>
<dbReference type="InterPro" id="IPR016161">
    <property type="entry name" value="Ald_DH/histidinol_DH"/>
</dbReference>
<protein>
    <submittedName>
        <fullName evidence="4">Aldehyde dehydrogenase</fullName>
        <ecNumber evidence="4">1.2.1.3</ecNumber>
    </submittedName>
</protein>
<dbReference type="InterPro" id="IPR016163">
    <property type="entry name" value="Ald_DH_C"/>
</dbReference>
<dbReference type="Gene3D" id="3.40.309.10">
    <property type="entry name" value="Aldehyde Dehydrogenase, Chain A, domain 2"/>
    <property type="match status" value="1"/>
</dbReference>
<name>A0A6J4UHI6_9BACT</name>
<evidence type="ECO:0000256" key="1">
    <source>
        <dbReference type="ARBA" id="ARBA00009986"/>
    </source>
</evidence>
<dbReference type="AlphaFoldDB" id="A0A6J4UHI6"/>
<dbReference type="EC" id="1.2.1.3" evidence="4"/>
<gene>
    <name evidence="4" type="ORF">AVDCRST_MAG49-1773</name>
</gene>
<evidence type="ECO:0000313" key="4">
    <source>
        <dbReference type="EMBL" id="CAA9550808.1"/>
    </source>
</evidence>
<dbReference type="PANTHER" id="PTHR42991">
    <property type="entry name" value="ALDEHYDE DEHYDROGENASE"/>
    <property type="match status" value="1"/>
</dbReference>
<comment type="similarity">
    <text evidence="1">Belongs to the aldehyde dehydrogenase family.</text>
</comment>
<keyword evidence="2 4" id="KW-0560">Oxidoreductase</keyword>
<evidence type="ECO:0000256" key="2">
    <source>
        <dbReference type="ARBA" id="ARBA00023002"/>
    </source>
</evidence>